<comment type="caution">
    <text evidence="7">The sequence shown here is derived from an EMBL/GenBank/DDBJ whole genome shotgun (WGS) entry which is preliminary data.</text>
</comment>
<feature type="transmembrane region" description="Helical" evidence="6">
    <location>
        <begin position="260"/>
        <end position="282"/>
    </location>
</feature>
<feature type="transmembrane region" description="Helical" evidence="6">
    <location>
        <begin position="302"/>
        <end position="320"/>
    </location>
</feature>
<sequence>MKDKLNNIKGNKDLYETVLVGTGTIVGSFFSYLLQFILGRKLSVEDYGSFNTLLSVSSLVGVLSTVLGVSLVKVSSDLYVNEEKEKLKLLFVNISKLSLLTGAFLFLVVFSSRYAISNLFRISNVVVISYFAANVGLSILNGVPPSFIRGLQRFRRFSLYQVLSCLNRFLFPTILVFMGFGLTGVFKGLTISSILTIVLGFVLLGLNLRTFKDLNLTKEYKKILSFSLPVIFTHLFTTSLTNTDLILVKKYFSPLEAGYYAGAVTLGKILLFGAGAVTIVMFPKISALYAKKEDFYPRFKNLSMILLGVLLVGILSYSIFPALLTKIFFGISFENSVKYLPMFSIGVSLFVLVNFFTTFFLAVEKTNVSFLLLPGVVLQYLLITTHHSSLYEVIEANIFACIITLVLLVFYFYAQRSKWLKTSLKLKS</sequence>
<gene>
    <name evidence="7" type="ORF">GYA37_01305</name>
</gene>
<evidence type="ECO:0000256" key="3">
    <source>
        <dbReference type="ARBA" id="ARBA00022692"/>
    </source>
</evidence>
<dbReference type="EMBL" id="JAAZNV010000006">
    <property type="protein sequence ID" value="NMB91467.1"/>
    <property type="molecule type" value="Genomic_DNA"/>
</dbReference>
<dbReference type="InterPro" id="IPR050833">
    <property type="entry name" value="Poly_Biosynth_Transport"/>
</dbReference>
<organism evidence="7 8">
    <name type="scientific">candidate division WWE3 bacterium</name>
    <dbReference type="NCBI Taxonomy" id="2053526"/>
    <lineage>
        <taxon>Bacteria</taxon>
        <taxon>Katanobacteria</taxon>
    </lineage>
</organism>
<evidence type="ECO:0000256" key="6">
    <source>
        <dbReference type="SAM" id="Phobius"/>
    </source>
</evidence>
<comment type="subcellular location">
    <subcellularLocation>
        <location evidence="1">Cell membrane</location>
        <topology evidence="1">Multi-pass membrane protein</topology>
    </subcellularLocation>
</comment>
<accession>A0A7X9E708</accession>
<protein>
    <submittedName>
        <fullName evidence="7">Oligosaccharide flippase family protein</fullName>
    </submittedName>
</protein>
<dbReference type="Proteomes" id="UP000590542">
    <property type="component" value="Unassembled WGS sequence"/>
</dbReference>
<dbReference type="PANTHER" id="PTHR30250">
    <property type="entry name" value="PST FAMILY PREDICTED COLANIC ACID TRANSPORTER"/>
    <property type="match status" value="1"/>
</dbReference>
<keyword evidence="2" id="KW-1003">Cell membrane</keyword>
<feature type="transmembrane region" description="Helical" evidence="6">
    <location>
        <begin position="191"/>
        <end position="211"/>
    </location>
</feature>
<feature type="transmembrane region" description="Helical" evidence="6">
    <location>
        <begin position="14"/>
        <end position="34"/>
    </location>
</feature>
<evidence type="ECO:0000256" key="4">
    <source>
        <dbReference type="ARBA" id="ARBA00022989"/>
    </source>
</evidence>
<evidence type="ECO:0000256" key="1">
    <source>
        <dbReference type="ARBA" id="ARBA00004651"/>
    </source>
</evidence>
<dbReference type="Pfam" id="PF13440">
    <property type="entry name" value="Polysacc_synt_3"/>
    <property type="match status" value="1"/>
</dbReference>
<reference evidence="7 8" key="1">
    <citation type="journal article" date="2020" name="Biotechnol. Biofuels">
        <title>New insights from the biogas microbiome by comprehensive genome-resolved metagenomics of nearly 1600 species originating from multiple anaerobic digesters.</title>
        <authorList>
            <person name="Campanaro S."/>
            <person name="Treu L."/>
            <person name="Rodriguez-R L.M."/>
            <person name="Kovalovszki A."/>
            <person name="Ziels R.M."/>
            <person name="Maus I."/>
            <person name="Zhu X."/>
            <person name="Kougias P.G."/>
            <person name="Basile A."/>
            <person name="Luo G."/>
            <person name="Schluter A."/>
            <person name="Konstantinidis K.T."/>
            <person name="Angelidaki I."/>
        </authorList>
    </citation>
    <scope>NUCLEOTIDE SEQUENCE [LARGE SCALE GENOMIC DNA]</scope>
    <source>
        <strain evidence="7">AS27yjCOA_202</strain>
    </source>
</reference>
<keyword evidence="4 6" id="KW-1133">Transmembrane helix</keyword>
<keyword evidence="5 6" id="KW-0472">Membrane</keyword>
<feature type="transmembrane region" description="Helical" evidence="6">
    <location>
        <begin position="165"/>
        <end position="185"/>
    </location>
</feature>
<evidence type="ECO:0000313" key="8">
    <source>
        <dbReference type="Proteomes" id="UP000590542"/>
    </source>
</evidence>
<feature type="transmembrane region" description="Helical" evidence="6">
    <location>
        <begin position="396"/>
        <end position="414"/>
    </location>
</feature>
<feature type="transmembrane region" description="Helical" evidence="6">
    <location>
        <begin position="54"/>
        <end position="76"/>
    </location>
</feature>
<name>A0A7X9E708_UNCKA</name>
<dbReference type="PANTHER" id="PTHR30250:SF28">
    <property type="entry name" value="POLYSACCHARIDE BIOSYNTHESIS PROTEIN"/>
    <property type="match status" value="1"/>
</dbReference>
<feature type="transmembrane region" description="Helical" evidence="6">
    <location>
        <begin position="223"/>
        <end position="240"/>
    </location>
</feature>
<feature type="transmembrane region" description="Helical" evidence="6">
    <location>
        <begin position="122"/>
        <end position="144"/>
    </location>
</feature>
<dbReference type="GO" id="GO:0005886">
    <property type="term" value="C:plasma membrane"/>
    <property type="evidence" value="ECO:0007669"/>
    <property type="project" value="UniProtKB-SubCell"/>
</dbReference>
<evidence type="ECO:0000256" key="5">
    <source>
        <dbReference type="ARBA" id="ARBA00023136"/>
    </source>
</evidence>
<evidence type="ECO:0000256" key="2">
    <source>
        <dbReference type="ARBA" id="ARBA00022475"/>
    </source>
</evidence>
<keyword evidence="3 6" id="KW-0812">Transmembrane</keyword>
<proteinExistence type="predicted"/>
<feature type="transmembrane region" description="Helical" evidence="6">
    <location>
        <begin position="97"/>
        <end position="116"/>
    </location>
</feature>
<feature type="transmembrane region" description="Helical" evidence="6">
    <location>
        <begin position="370"/>
        <end position="390"/>
    </location>
</feature>
<evidence type="ECO:0000313" key="7">
    <source>
        <dbReference type="EMBL" id="NMB91467.1"/>
    </source>
</evidence>
<feature type="transmembrane region" description="Helical" evidence="6">
    <location>
        <begin position="340"/>
        <end position="363"/>
    </location>
</feature>
<dbReference type="AlphaFoldDB" id="A0A7X9E708"/>